<feature type="transmembrane region" description="Helical" evidence="6">
    <location>
        <begin position="186"/>
        <end position="206"/>
    </location>
</feature>
<protein>
    <recommendedName>
        <fullName evidence="7">DUF2179 domain-containing protein</fullName>
    </recommendedName>
</protein>
<dbReference type="Pfam" id="PF10035">
    <property type="entry name" value="DUF2179"/>
    <property type="match status" value="1"/>
</dbReference>
<evidence type="ECO:0000256" key="1">
    <source>
        <dbReference type="ARBA" id="ARBA00004651"/>
    </source>
</evidence>
<evidence type="ECO:0000256" key="2">
    <source>
        <dbReference type="ARBA" id="ARBA00022475"/>
    </source>
</evidence>
<keyword evidence="5 6" id="KW-0472">Membrane</keyword>
<dbReference type="HOGENOM" id="CLU_063199_1_1_7"/>
<accession>B8FDQ3</accession>
<sequence>MTIKQQLECATQDGGGAYAWAWNVLLITVGSLVVAMGLKAIAVPHNFVSGGIFGTALLFDYATGLLSPGYGYFLLNIPLFILGWLYVSRRFIFYTIYAVVVATLAFELMPWDFHIKQQIYAAIACGGINGAGCGLVLRSLGSNGGLDIMAVILNQKFNLGIGKFYFAFNLVLFSAASIFLDIDQVIASLIVVFVTSVVLDYVLSLFNQRKLVFIISEQNPQIAETVMSLGIGATYLKGKGAYTGQEKDILMTITNNVRLKRLEEIVFCADPDAIFIVENTFNVLGSGFSKRKIY</sequence>
<dbReference type="EMBL" id="CP001322">
    <property type="protein sequence ID" value="ACL06684.1"/>
    <property type="molecule type" value="Genomic_DNA"/>
</dbReference>
<comment type="subcellular location">
    <subcellularLocation>
        <location evidence="1">Cell membrane</location>
        <topology evidence="1">Multi-pass membrane protein</topology>
    </subcellularLocation>
</comment>
<dbReference type="Pfam" id="PF02588">
    <property type="entry name" value="YitT_membrane"/>
    <property type="match status" value="1"/>
</dbReference>
<gene>
    <name evidence="8" type="ordered locus">Dalk_5013</name>
</gene>
<dbReference type="InterPro" id="IPR019264">
    <property type="entry name" value="DUF2179"/>
</dbReference>
<evidence type="ECO:0000256" key="4">
    <source>
        <dbReference type="ARBA" id="ARBA00022989"/>
    </source>
</evidence>
<feature type="transmembrane region" description="Helical" evidence="6">
    <location>
        <begin position="94"/>
        <end position="113"/>
    </location>
</feature>
<organism evidence="8 9">
    <name type="scientific">Desulfatibacillum aliphaticivorans</name>
    <dbReference type="NCBI Taxonomy" id="218208"/>
    <lineage>
        <taxon>Bacteria</taxon>
        <taxon>Pseudomonadati</taxon>
        <taxon>Thermodesulfobacteriota</taxon>
        <taxon>Desulfobacteria</taxon>
        <taxon>Desulfobacterales</taxon>
        <taxon>Desulfatibacillaceae</taxon>
        <taxon>Desulfatibacillum</taxon>
    </lineage>
</organism>
<keyword evidence="2" id="KW-1003">Cell membrane</keyword>
<dbReference type="KEGG" id="dal:Dalk_5013"/>
<dbReference type="GO" id="GO:0005886">
    <property type="term" value="C:plasma membrane"/>
    <property type="evidence" value="ECO:0007669"/>
    <property type="project" value="UniProtKB-SubCell"/>
</dbReference>
<evidence type="ECO:0000256" key="6">
    <source>
        <dbReference type="SAM" id="Phobius"/>
    </source>
</evidence>
<evidence type="ECO:0000256" key="5">
    <source>
        <dbReference type="ARBA" id="ARBA00023136"/>
    </source>
</evidence>
<feature type="transmembrane region" description="Helical" evidence="6">
    <location>
        <begin position="119"/>
        <end position="140"/>
    </location>
</feature>
<keyword evidence="9" id="KW-1185">Reference proteome</keyword>
<dbReference type="InterPro" id="IPR003740">
    <property type="entry name" value="YitT"/>
</dbReference>
<evidence type="ECO:0000313" key="9">
    <source>
        <dbReference type="Proteomes" id="UP000000739"/>
    </source>
</evidence>
<feature type="transmembrane region" description="Helical" evidence="6">
    <location>
        <begin position="69"/>
        <end position="87"/>
    </location>
</feature>
<keyword evidence="4 6" id="KW-1133">Transmembrane helix</keyword>
<feature type="transmembrane region" description="Helical" evidence="6">
    <location>
        <begin position="20"/>
        <end position="38"/>
    </location>
</feature>
<evidence type="ECO:0000259" key="7">
    <source>
        <dbReference type="Pfam" id="PF10035"/>
    </source>
</evidence>
<proteinExistence type="predicted"/>
<dbReference type="PANTHER" id="PTHR33545:SF5">
    <property type="entry name" value="UPF0750 MEMBRANE PROTEIN YITT"/>
    <property type="match status" value="1"/>
</dbReference>
<feature type="transmembrane region" description="Helical" evidence="6">
    <location>
        <begin position="161"/>
        <end position="180"/>
    </location>
</feature>
<dbReference type="CDD" id="cd16380">
    <property type="entry name" value="YitT_C"/>
    <property type="match status" value="1"/>
</dbReference>
<keyword evidence="3 6" id="KW-0812">Transmembrane</keyword>
<dbReference type="Gene3D" id="3.30.70.120">
    <property type="match status" value="1"/>
</dbReference>
<dbReference type="PIRSF" id="PIRSF006483">
    <property type="entry name" value="Membrane_protein_YitT"/>
    <property type="match status" value="1"/>
</dbReference>
<dbReference type="AlphaFoldDB" id="B8FDQ3"/>
<reference evidence="8 9" key="1">
    <citation type="journal article" date="2012" name="Environ. Microbiol.">
        <title>The genome sequence of Desulfatibacillum alkenivorans AK-01: a blueprint for anaerobic alkane oxidation.</title>
        <authorList>
            <person name="Callaghan A.V."/>
            <person name="Morris B.E."/>
            <person name="Pereira I.A."/>
            <person name="McInerney M.J."/>
            <person name="Austin R.N."/>
            <person name="Groves J.T."/>
            <person name="Kukor J.J."/>
            <person name="Suflita J.M."/>
            <person name="Young L.Y."/>
            <person name="Zylstra G.J."/>
            <person name="Wawrik B."/>
        </authorList>
    </citation>
    <scope>NUCLEOTIDE SEQUENCE [LARGE SCALE GENOMIC DNA]</scope>
    <source>
        <strain evidence="8 9">AK-01</strain>
    </source>
</reference>
<dbReference type="PANTHER" id="PTHR33545">
    <property type="entry name" value="UPF0750 MEMBRANE PROTEIN YITT-RELATED"/>
    <property type="match status" value="1"/>
</dbReference>
<dbReference type="eggNOG" id="COG1284">
    <property type="taxonomic scope" value="Bacteria"/>
</dbReference>
<dbReference type="InterPro" id="IPR051461">
    <property type="entry name" value="UPF0750_membrane"/>
</dbReference>
<dbReference type="Proteomes" id="UP000000739">
    <property type="component" value="Chromosome"/>
</dbReference>
<evidence type="ECO:0000256" key="3">
    <source>
        <dbReference type="ARBA" id="ARBA00022692"/>
    </source>
</evidence>
<dbReference type="InterPro" id="IPR015867">
    <property type="entry name" value="N-reg_PII/ATP_PRibTrfase_C"/>
</dbReference>
<feature type="domain" description="DUF2179" evidence="7">
    <location>
        <begin position="232"/>
        <end position="285"/>
    </location>
</feature>
<dbReference type="RefSeq" id="WP_015949721.1">
    <property type="nucleotide sequence ID" value="NC_011768.1"/>
</dbReference>
<evidence type="ECO:0000313" key="8">
    <source>
        <dbReference type="EMBL" id="ACL06684.1"/>
    </source>
</evidence>
<name>B8FDQ3_DESAL</name>